<evidence type="ECO:0000259" key="2">
    <source>
        <dbReference type="Pfam" id="PF24809"/>
    </source>
</evidence>
<reference evidence="3" key="1">
    <citation type="journal article" date="2020" name="Stud. Mycol.">
        <title>101 Dothideomycetes genomes: a test case for predicting lifestyles and emergence of pathogens.</title>
        <authorList>
            <person name="Haridas S."/>
            <person name="Albert R."/>
            <person name="Binder M."/>
            <person name="Bloem J."/>
            <person name="Labutti K."/>
            <person name="Salamov A."/>
            <person name="Andreopoulos B."/>
            <person name="Baker S."/>
            <person name="Barry K."/>
            <person name="Bills G."/>
            <person name="Bluhm B."/>
            <person name="Cannon C."/>
            <person name="Castanera R."/>
            <person name="Culley D."/>
            <person name="Daum C."/>
            <person name="Ezra D."/>
            <person name="Gonzalez J."/>
            <person name="Henrissat B."/>
            <person name="Kuo A."/>
            <person name="Liang C."/>
            <person name="Lipzen A."/>
            <person name="Lutzoni F."/>
            <person name="Magnuson J."/>
            <person name="Mondo S."/>
            <person name="Nolan M."/>
            <person name="Ohm R."/>
            <person name="Pangilinan J."/>
            <person name="Park H.-J."/>
            <person name="Ramirez L."/>
            <person name="Alfaro M."/>
            <person name="Sun H."/>
            <person name="Tritt A."/>
            <person name="Yoshinaga Y."/>
            <person name="Zwiers L.-H."/>
            <person name="Turgeon B."/>
            <person name="Goodwin S."/>
            <person name="Spatafora J."/>
            <person name="Crous P."/>
            <person name="Grigoriev I."/>
        </authorList>
    </citation>
    <scope>NUCLEOTIDE SEQUENCE</scope>
    <source>
        <strain evidence="3">CBS 122368</strain>
    </source>
</reference>
<dbReference type="Pfam" id="PF24809">
    <property type="entry name" value="DUF7708"/>
    <property type="match status" value="1"/>
</dbReference>
<accession>A0A6A6HQ04</accession>
<evidence type="ECO:0000313" key="3">
    <source>
        <dbReference type="EMBL" id="KAF2240224.1"/>
    </source>
</evidence>
<dbReference type="InterPro" id="IPR056125">
    <property type="entry name" value="DUF7708"/>
</dbReference>
<gene>
    <name evidence="3" type="ORF">BU26DRAFT_239904</name>
</gene>
<dbReference type="EMBL" id="ML987226">
    <property type="protein sequence ID" value="KAF2240224.1"/>
    <property type="molecule type" value="Genomic_DNA"/>
</dbReference>
<evidence type="ECO:0000313" key="4">
    <source>
        <dbReference type="Proteomes" id="UP000800094"/>
    </source>
</evidence>
<dbReference type="GeneID" id="54574324"/>
<keyword evidence="4" id="KW-1185">Reference proteome</keyword>
<feature type="region of interest" description="Disordered" evidence="1">
    <location>
        <begin position="145"/>
        <end position="170"/>
    </location>
</feature>
<evidence type="ECO:0000256" key="1">
    <source>
        <dbReference type="SAM" id="MobiDB-lite"/>
    </source>
</evidence>
<dbReference type="RefSeq" id="XP_033675228.1">
    <property type="nucleotide sequence ID" value="XM_033820994.1"/>
</dbReference>
<dbReference type="OrthoDB" id="5389400at2759"/>
<protein>
    <recommendedName>
        <fullName evidence="2">DUF7708 domain-containing protein</fullName>
    </recommendedName>
</protein>
<feature type="domain" description="DUF7708" evidence="2">
    <location>
        <begin position="4"/>
        <end position="124"/>
    </location>
</feature>
<name>A0A6A6HQ04_9PLEO</name>
<dbReference type="Proteomes" id="UP000800094">
    <property type="component" value="Unassembled WGS sequence"/>
</dbReference>
<organism evidence="3 4">
    <name type="scientific">Trematosphaeria pertusa</name>
    <dbReference type="NCBI Taxonomy" id="390896"/>
    <lineage>
        <taxon>Eukaryota</taxon>
        <taxon>Fungi</taxon>
        <taxon>Dikarya</taxon>
        <taxon>Ascomycota</taxon>
        <taxon>Pezizomycotina</taxon>
        <taxon>Dothideomycetes</taxon>
        <taxon>Pleosporomycetidae</taxon>
        <taxon>Pleosporales</taxon>
        <taxon>Massarineae</taxon>
        <taxon>Trematosphaeriaceae</taxon>
        <taxon>Trematosphaeria</taxon>
    </lineage>
</organism>
<proteinExistence type="predicted"/>
<sequence>MKGFDMIVQSHPECAAIVCGALKLVLILAHCYVTFFEKLAEFLERLALEMPSYERILANPSWNVSVSLKASMQELYVAIFDFFQAVLGVFRKSSGGLKRTPKIIVDILRRPFDVRFRDIIYRFQLHRDIVFMELELLEAEEATKDRRASADDREAAAEHRKEAKQYERDAQRTRQQLLDLMEQTMRLSEQHARDNKLGRIRKWINPSSFSDDLEKAQEMREKRTNEWFWDTPFSKSWKQSSESTRTGSRHFSANVAWVRGKSS</sequence>
<dbReference type="AlphaFoldDB" id="A0A6A6HQ04"/>